<dbReference type="SMART" id="SM00052">
    <property type="entry name" value="EAL"/>
    <property type="match status" value="1"/>
</dbReference>
<evidence type="ECO:0000313" key="5">
    <source>
        <dbReference type="Proteomes" id="UP000462621"/>
    </source>
</evidence>
<dbReference type="PANTHER" id="PTHR33121:SF79">
    <property type="entry name" value="CYCLIC DI-GMP PHOSPHODIESTERASE PDED-RELATED"/>
    <property type="match status" value="1"/>
</dbReference>
<protein>
    <submittedName>
        <fullName evidence="4">EAL domain-containing protein</fullName>
    </submittedName>
</protein>
<keyword evidence="1" id="KW-0812">Transmembrane</keyword>
<dbReference type="PROSITE" id="PS50883">
    <property type="entry name" value="EAL"/>
    <property type="match status" value="1"/>
</dbReference>
<proteinExistence type="predicted"/>
<dbReference type="InterPro" id="IPR035919">
    <property type="entry name" value="EAL_sf"/>
</dbReference>
<dbReference type="PANTHER" id="PTHR33121">
    <property type="entry name" value="CYCLIC DI-GMP PHOSPHODIESTERASE PDEF"/>
    <property type="match status" value="1"/>
</dbReference>
<dbReference type="Proteomes" id="UP000462621">
    <property type="component" value="Unassembled WGS sequence"/>
</dbReference>
<dbReference type="SUPFAM" id="SSF141868">
    <property type="entry name" value="EAL domain-like"/>
    <property type="match status" value="1"/>
</dbReference>
<sequence>MPFKPTQPKQNVSLNYAFTVFFLIALSLTTHTLISHMQLSNHFLLSHIFILYPLFMLGIFSSTNGKIKHLCVAASLCLLILGCLDDRQHNVIPSDVILLAPLCYLVLYPGSLWPMAVAGLLVLFFIPTDPLHIQGDFIGNTFELMTISIFATVSLYYRLRLKTQMERFRIESLTDFLTGIGNRKAFNETLQEIRTQPLNKHHYFSLLIIDLDNFKRINDTLGHQVGDQLLKEISLRIDHVCQQHLQYSSVFRLSGDQYAVIIQDNDIQVASEHLAQLIVSSCTAECTLEHNCYFTTMSIGIALMRDAEHSVSFWHRNANIAMYRAKLNGKNRIQWYDDDLNNEMKRHYKIERELSFALEKNELSLYYQPKVSVETNQIHHAEALIRWLHPELGTIAPDEFVSVAEKSQQIIPIGRWVIEQACQQAKYWHDHNQPICVAVNVSTIQFVYDDIYRIVTELLSKYQLPAELLQLEITETTLMTELQSITHTCHRLRKLGIKIAIDDFGTVYSSLNYLRELPVDSIKIDKSFIDESLHNEESQMIVRTIIQLGHNLGKVVIAEGINNEEQLAILRSEQCDLYQGYLCAKPLPADEFIHLVATNNHSEMHVS</sequence>
<evidence type="ECO:0000313" key="4">
    <source>
        <dbReference type="EMBL" id="MZI92937.1"/>
    </source>
</evidence>
<feature type="transmembrane region" description="Helical" evidence="1">
    <location>
        <begin position="137"/>
        <end position="159"/>
    </location>
</feature>
<keyword evidence="1" id="KW-0472">Membrane</keyword>
<feature type="transmembrane region" description="Helical" evidence="1">
    <location>
        <begin position="43"/>
        <end position="61"/>
    </location>
</feature>
<dbReference type="CDD" id="cd01949">
    <property type="entry name" value="GGDEF"/>
    <property type="match status" value="1"/>
</dbReference>
<dbReference type="PROSITE" id="PS50887">
    <property type="entry name" value="GGDEF"/>
    <property type="match status" value="1"/>
</dbReference>
<keyword evidence="1" id="KW-1133">Transmembrane helix</keyword>
<evidence type="ECO:0000256" key="1">
    <source>
        <dbReference type="SAM" id="Phobius"/>
    </source>
</evidence>
<dbReference type="InterPro" id="IPR043128">
    <property type="entry name" value="Rev_trsase/Diguanyl_cyclase"/>
</dbReference>
<dbReference type="GO" id="GO:0071111">
    <property type="term" value="F:cyclic-guanylate-specific phosphodiesterase activity"/>
    <property type="evidence" value="ECO:0007669"/>
    <property type="project" value="InterPro"/>
</dbReference>
<feature type="domain" description="EAL" evidence="2">
    <location>
        <begin position="347"/>
        <end position="600"/>
    </location>
</feature>
<dbReference type="Pfam" id="PF00990">
    <property type="entry name" value="GGDEF"/>
    <property type="match status" value="1"/>
</dbReference>
<dbReference type="AlphaFoldDB" id="A0A7X4LJU1"/>
<accession>A0A7X4LJU1</accession>
<dbReference type="InterPro" id="IPR029787">
    <property type="entry name" value="Nucleotide_cyclase"/>
</dbReference>
<evidence type="ECO:0000259" key="3">
    <source>
        <dbReference type="PROSITE" id="PS50887"/>
    </source>
</evidence>
<dbReference type="InterPro" id="IPR050706">
    <property type="entry name" value="Cyclic-di-GMP_PDE-like"/>
</dbReference>
<feature type="transmembrane region" description="Helical" evidence="1">
    <location>
        <begin position="12"/>
        <end position="31"/>
    </location>
</feature>
<organism evidence="4 5">
    <name type="scientific">Vibrio eleionomae</name>
    <dbReference type="NCBI Taxonomy" id="2653505"/>
    <lineage>
        <taxon>Bacteria</taxon>
        <taxon>Pseudomonadati</taxon>
        <taxon>Pseudomonadota</taxon>
        <taxon>Gammaproteobacteria</taxon>
        <taxon>Vibrionales</taxon>
        <taxon>Vibrionaceae</taxon>
        <taxon>Vibrio</taxon>
    </lineage>
</organism>
<dbReference type="CDD" id="cd01948">
    <property type="entry name" value="EAL"/>
    <property type="match status" value="1"/>
</dbReference>
<name>A0A7X4LJU1_9VIBR</name>
<dbReference type="EMBL" id="WEKT01000008">
    <property type="protein sequence ID" value="MZI92937.1"/>
    <property type="molecule type" value="Genomic_DNA"/>
</dbReference>
<reference evidence="4 5" key="1">
    <citation type="submission" date="2019-10" db="EMBL/GenBank/DDBJ databases">
        <title>Vibrio sp. nov. isolated from a shrimp pond.</title>
        <authorList>
            <person name="Gomez-Gil B."/>
            <person name="Enciso-Ibarra J."/>
            <person name="Enciso-Ibarra K."/>
            <person name="Bolan-Mejia C."/>
        </authorList>
    </citation>
    <scope>NUCLEOTIDE SEQUENCE [LARGE SCALE GENOMIC DNA]</scope>
    <source>
        <strain evidence="4 5">CAIM 722</strain>
    </source>
</reference>
<dbReference type="Gene3D" id="3.30.70.270">
    <property type="match status" value="1"/>
</dbReference>
<dbReference type="SUPFAM" id="SSF55073">
    <property type="entry name" value="Nucleotide cyclase"/>
    <property type="match status" value="1"/>
</dbReference>
<feature type="transmembrane region" description="Helical" evidence="1">
    <location>
        <begin position="96"/>
        <end position="125"/>
    </location>
</feature>
<dbReference type="Pfam" id="PF00563">
    <property type="entry name" value="EAL"/>
    <property type="match status" value="1"/>
</dbReference>
<comment type="caution">
    <text evidence="4">The sequence shown here is derived from an EMBL/GenBank/DDBJ whole genome shotgun (WGS) entry which is preliminary data.</text>
</comment>
<dbReference type="SMART" id="SM00267">
    <property type="entry name" value="GGDEF"/>
    <property type="match status" value="1"/>
</dbReference>
<feature type="domain" description="GGDEF" evidence="3">
    <location>
        <begin position="202"/>
        <end position="338"/>
    </location>
</feature>
<evidence type="ECO:0000259" key="2">
    <source>
        <dbReference type="PROSITE" id="PS50883"/>
    </source>
</evidence>
<dbReference type="Gene3D" id="3.20.20.450">
    <property type="entry name" value="EAL domain"/>
    <property type="match status" value="1"/>
</dbReference>
<keyword evidence="5" id="KW-1185">Reference proteome</keyword>
<dbReference type="InterPro" id="IPR000160">
    <property type="entry name" value="GGDEF_dom"/>
</dbReference>
<dbReference type="NCBIfam" id="TIGR00254">
    <property type="entry name" value="GGDEF"/>
    <property type="match status" value="1"/>
</dbReference>
<dbReference type="InterPro" id="IPR001633">
    <property type="entry name" value="EAL_dom"/>
</dbReference>
<gene>
    <name evidence="4" type="ORF">F9817_06970</name>
</gene>